<dbReference type="Pfam" id="PF01734">
    <property type="entry name" value="Patatin"/>
    <property type="match status" value="1"/>
</dbReference>
<dbReference type="PANTHER" id="PTHR14226:SF78">
    <property type="entry name" value="SLR0060 PROTEIN"/>
    <property type="match status" value="1"/>
</dbReference>
<dbReference type="RefSeq" id="WP_179293952.1">
    <property type="nucleotide sequence ID" value="NZ_FZMP01000178.1"/>
</dbReference>
<proteinExistence type="predicted"/>
<dbReference type="EMBL" id="FZMP01000178">
    <property type="protein sequence ID" value="SNQ61387.1"/>
    <property type="molecule type" value="Genomic_DNA"/>
</dbReference>
<dbReference type="GO" id="GO:0016787">
    <property type="term" value="F:hydrolase activity"/>
    <property type="evidence" value="ECO:0007669"/>
    <property type="project" value="UniProtKB-KW"/>
</dbReference>
<dbReference type="AlphaFoldDB" id="A0A284VQD7"/>
<evidence type="ECO:0000256" key="2">
    <source>
        <dbReference type="ARBA" id="ARBA00022963"/>
    </source>
</evidence>
<evidence type="ECO:0000259" key="4">
    <source>
        <dbReference type="PROSITE" id="PS51635"/>
    </source>
</evidence>
<dbReference type="InterPro" id="IPR002641">
    <property type="entry name" value="PNPLA_dom"/>
</dbReference>
<keyword evidence="6" id="KW-1185">Reference proteome</keyword>
<sequence>MVIKETNGKKQVAIACQGGGSHTAFTAGVLKGILKEQDGKYEIAGLSGTSGGAICALLTWYGLLTNDKDKAIKLLDSFWRDISAWSFDDMLLNEWVVWISRLRGITPTLDISPYNYPPVAQERMRGILNKLVDFDKLKTLINDSSPDLLVGAADVLSGEFKIFWNPEINADAILASAAVPTLLRAIRTDGKVYWDGLFSQNPPIRSFIEDANIHEKPDEIWIIHINPQKRHYEPKSIREIEDRRNELSGNLSLYQEIDFMENVNKWVDAGYLPGDKYKHIKVRWIEMLFKEDLDVASKLDRNPQFIDGLMKHGEEQAVKFLKQLA</sequence>
<reference evidence="6" key="1">
    <citation type="submission" date="2017-06" db="EMBL/GenBank/DDBJ databases">
        <authorList>
            <person name="Cremers G."/>
        </authorList>
    </citation>
    <scope>NUCLEOTIDE SEQUENCE [LARGE SCALE GENOMIC DNA]</scope>
</reference>
<dbReference type="InterPro" id="IPR050301">
    <property type="entry name" value="NTE"/>
</dbReference>
<dbReference type="PANTHER" id="PTHR14226">
    <property type="entry name" value="NEUROPATHY TARGET ESTERASE/SWISS CHEESE D.MELANOGASTER"/>
    <property type="match status" value="1"/>
</dbReference>
<dbReference type="SUPFAM" id="SSF52151">
    <property type="entry name" value="FabD/lysophospholipase-like"/>
    <property type="match status" value="1"/>
</dbReference>
<dbReference type="OrthoDB" id="371677at2157"/>
<feature type="domain" description="PNPLA" evidence="4">
    <location>
        <begin position="14"/>
        <end position="208"/>
    </location>
</feature>
<evidence type="ECO:0000256" key="1">
    <source>
        <dbReference type="ARBA" id="ARBA00022801"/>
    </source>
</evidence>
<accession>A0A284VQD7</accession>
<keyword evidence="1 5" id="KW-0378">Hydrolase</keyword>
<dbReference type="Proteomes" id="UP000218615">
    <property type="component" value="Unassembled WGS sequence"/>
</dbReference>
<evidence type="ECO:0000256" key="3">
    <source>
        <dbReference type="ARBA" id="ARBA00023098"/>
    </source>
</evidence>
<name>A0A284VQD7_9EURY</name>
<evidence type="ECO:0000313" key="6">
    <source>
        <dbReference type="Proteomes" id="UP000218615"/>
    </source>
</evidence>
<dbReference type="GO" id="GO:0016042">
    <property type="term" value="P:lipid catabolic process"/>
    <property type="evidence" value="ECO:0007669"/>
    <property type="project" value="UniProtKB-KW"/>
</dbReference>
<organism evidence="5 6">
    <name type="scientific">Candidatus Methanoperedens nitratireducens</name>
    <dbReference type="NCBI Taxonomy" id="1392998"/>
    <lineage>
        <taxon>Archaea</taxon>
        <taxon>Methanobacteriati</taxon>
        <taxon>Methanobacteriota</taxon>
        <taxon>Stenosarchaea group</taxon>
        <taxon>Methanomicrobia</taxon>
        <taxon>Methanosarcinales</taxon>
        <taxon>ANME-2 cluster</taxon>
        <taxon>Candidatus Methanoperedentaceae</taxon>
        <taxon>Candidatus Methanoperedens</taxon>
    </lineage>
</organism>
<dbReference type="PROSITE" id="PS51635">
    <property type="entry name" value="PNPLA"/>
    <property type="match status" value="1"/>
</dbReference>
<evidence type="ECO:0000313" key="5">
    <source>
        <dbReference type="EMBL" id="SNQ61387.1"/>
    </source>
</evidence>
<keyword evidence="2" id="KW-0442">Lipid degradation</keyword>
<keyword evidence="3" id="KW-0443">Lipid metabolism</keyword>
<gene>
    <name evidence="5" type="ORF">MNV_330055</name>
</gene>
<dbReference type="Gene3D" id="3.40.1090.10">
    <property type="entry name" value="Cytosolic phospholipase A2 catalytic domain"/>
    <property type="match status" value="2"/>
</dbReference>
<protein>
    <submittedName>
        <fullName evidence="5">Putative esterase of the alpha-beta hydrolase superfamily</fullName>
    </submittedName>
</protein>
<dbReference type="InterPro" id="IPR016035">
    <property type="entry name" value="Acyl_Trfase/lysoPLipase"/>
</dbReference>